<dbReference type="EMBL" id="UINC01004190">
    <property type="protein sequence ID" value="SVA12485.1"/>
    <property type="molecule type" value="Genomic_DNA"/>
</dbReference>
<accession>A0A381T8J7</accession>
<evidence type="ECO:0000313" key="2">
    <source>
        <dbReference type="EMBL" id="SVA12485.1"/>
    </source>
</evidence>
<protein>
    <submittedName>
        <fullName evidence="2">Uncharacterized protein</fullName>
    </submittedName>
</protein>
<proteinExistence type="predicted"/>
<name>A0A381T8J7_9ZZZZ</name>
<keyword evidence="1" id="KW-0175">Coiled coil</keyword>
<evidence type="ECO:0000256" key="1">
    <source>
        <dbReference type="SAM" id="Coils"/>
    </source>
</evidence>
<dbReference type="AlphaFoldDB" id="A0A381T8J7"/>
<gene>
    <name evidence="2" type="ORF">METZ01_LOCUS65339</name>
</gene>
<reference evidence="2" key="1">
    <citation type="submission" date="2018-05" db="EMBL/GenBank/DDBJ databases">
        <authorList>
            <person name="Lanie J.A."/>
            <person name="Ng W.-L."/>
            <person name="Kazmierczak K.M."/>
            <person name="Andrzejewski T.M."/>
            <person name="Davidsen T.M."/>
            <person name="Wayne K.J."/>
            <person name="Tettelin H."/>
            <person name="Glass J.I."/>
            <person name="Rusch D."/>
            <person name="Podicherti R."/>
            <person name="Tsui H.-C.T."/>
            <person name="Winkler M.E."/>
        </authorList>
    </citation>
    <scope>NUCLEOTIDE SEQUENCE</scope>
</reference>
<organism evidence="2">
    <name type="scientific">marine metagenome</name>
    <dbReference type="NCBI Taxonomy" id="408172"/>
    <lineage>
        <taxon>unclassified sequences</taxon>
        <taxon>metagenomes</taxon>
        <taxon>ecological metagenomes</taxon>
    </lineage>
</organism>
<feature type="coiled-coil region" evidence="1">
    <location>
        <begin position="10"/>
        <end position="41"/>
    </location>
</feature>
<sequence>MFKKILKKIKKFFKKKKNKKKEEKKKKKEEEEKIIETEVLEDDIIVIDIVDSVLDELEFSSLESSISLPSLSYFSVDEIEDDIKTMRYNELIDSIELP</sequence>